<feature type="compositionally biased region" description="Polar residues" evidence="1">
    <location>
        <begin position="115"/>
        <end position="125"/>
    </location>
</feature>
<evidence type="ECO:0000313" key="4">
    <source>
        <dbReference type="Proteomes" id="UP000251993"/>
    </source>
</evidence>
<organism evidence="3 4">
    <name type="scientific">Runella rosea</name>
    <dbReference type="NCBI Taxonomy" id="2259595"/>
    <lineage>
        <taxon>Bacteria</taxon>
        <taxon>Pseudomonadati</taxon>
        <taxon>Bacteroidota</taxon>
        <taxon>Cytophagia</taxon>
        <taxon>Cytophagales</taxon>
        <taxon>Spirosomataceae</taxon>
        <taxon>Runella</taxon>
    </lineage>
</organism>
<dbReference type="OrthoDB" id="975478at2"/>
<feature type="region of interest" description="Disordered" evidence="1">
    <location>
        <begin position="100"/>
        <end position="161"/>
    </location>
</feature>
<keyword evidence="4" id="KW-1185">Reference proteome</keyword>
<feature type="transmembrane region" description="Helical" evidence="2">
    <location>
        <begin position="58"/>
        <end position="76"/>
    </location>
</feature>
<dbReference type="KEGG" id="run:DR864_16915"/>
<dbReference type="AlphaFoldDB" id="A0A344TKY8"/>
<keyword evidence="2" id="KW-0472">Membrane</keyword>
<sequence length="527" mass="57925">MDTSEQNNFEENWRRAFDDASETPPDSVWARIEERLDEEEKERVVVLPLWRRWQNMHWIAAAGVALFAISLGGWWLSQNTSSDVLHGNIAQNEAKVIVPNKETISKEQNKKPTPEITSPEETSQPAIVHKEQKQVDENPLQLSKQPSIASTDNSSNKKNKSVATDIAKKLPTHLAIKEESAVAKTQSSNPMPVLSATPQPNSILKENRLQTNDLIANQLTISTPIFESTPAVEINALDGKNLRNLPGLSKKQIWVAYHTPENSTETPKKASTKEYWASVGIMPASYNAGVAIGGSSAGRAFAMSGQNALANTTNSTNAGSNRAALSYAVQWQGGLQLNQRWSIETGVNYLQGNSIFEGTNGFNVYTNSYVNNLEAAVNLSNNLTKQYDFASAGSDKSQIQSFATNQNISNAYQYLQVPVQAGFALVKPKRKLSLWLIGGFINNIFLRNSFESGQERIVSVSGADNPYKTLSLSASTGMRVQYKMSKRWTTLISGNYQQALGSNTRSNALFDAKPHLFGVGAGLRYGF</sequence>
<evidence type="ECO:0000313" key="3">
    <source>
        <dbReference type="EMBL" id="AXE19309.1"/>
    </source>
</evidence>
<reference evidence="3 4" key="1">
    <citation type="submission" date="2018-07" db="EMBL/GenBank/DDBJ databases">
        <title>Genome sequencing of Runella.</title>
        <authorList>
            <person name="Baek M.-G."/>
            <person name="Yi H."/>
        </authorList>
    </citation>
    <scope>NUCLEOTIDE SEQUENCE [LARGE SCALE GENOMIC DNA]</scope>
    <source>
        <strain evidence="3 4">HYN0085</strain>
    </source>
</reference>
<proteinExistence type="predicted"/>
<evidence type="ECO:0000256" key="2">
    <source>
        <dbReference type="SAM" id="Phobius"/>
    </source>
</evidence>
<dbReference type="RefSeq" id="WP_114068092.1">
    <property type="nucleotide sequence ID" value="NZ_CP030850.1"/>
</dbReference>
<feature type="compositionally biased region" description="Polar residues" evidence="1">
    <location>
        <begin position="140"/>
        <end position="152"/>
    </location>
</feature>
<accession>A0A344TKY8</accession>
<gene>
    <name evidence="3" type="ORF">DR864_16915</name>
</gene>
<feature type="region of interest" description="Disordered" evidence="1">
    <location>
        <begin position="1"/>
        <end position="24"/>
    </location>
</feature>
<evidence type="ECO:0000256" key="1">
    <source>
        <dbReference type="SAM" id="MobiDB-lite"/>
    </source>
</evidence>
<feature type="compositionally biased region" description="Basic and acidic residues" evidence="1">
    <location>
        <begin position="103"/>
        <end position="113"/>
    </location>
</feature>
<dbReference type="EMBL" id="CP030850">
    <property type="protein sequence ID" value="AXE19309.1"/>
    <property type="molecule type" value="Genomic_DNA"/>
</dbReference>
<keyword evidence="2" id="KW-1133">Transmembrane helix</keyword>
<dbReference type="Proteomes" id="UP000251993">
    <property type="component" value="Chromosome"/>
</dbReference>
<protein>
    <submittedName>
        <fullName evidence="3">Uncharacterized protein</fullName>
    </submittedName>
</protein>
<name>A0A344TKY8_9BACT</name>
<keyword evidence="2" id="KW-0812">Transmembrane</keyword>
<feature type="compositionally biased region" description="Polar residues" evidence="1">
    <location>
        <begin position="1"/>
        <end position="10"/>
    </location>
</feature>